<gene>
    <name evidence="1" type="ORF">INT80_03990</name>
</gene>
<comment type="caution">
    <text evidence="1">The sequence shown here is derived from an EMBL/GenBank/DDBJ whole genome shotgun (WGS) entry which is preliminary data.</text>
</comment>
<dbReference type="AlphaFoldDB" id="A0A930UUC2"/>
<organism evidence="1">
    <name type="scientific">Gallibacterium anatis</name>
    <dbReference type="NCBI Taxonomy" id="750"/>
    <lineage>
        <taxon>Bacteria</taxon>
        <taxon>Pseudomonadati</taxon>
        <taxon>Pseudomonadota</taxon>
        <taxon>Gammaproteobacteria</taxon>
        <taxon>Pasteurellales</taxon>
        <taxon>Pasteurellaceae</taxon>
        <taxon>Gallibacterium</taxon>
    </lineage>
</organism>
<accession>A0A930UUC2</accession>
<proteinExistence type="predicted"/>
<dbReference type="EMBL" id="JADION010000008">
    <property type="protein sequence ID" value="MBF4102369.1"/>
    <property type="molecule type" value="Genomic_DNA"/>
</dbReference>
<evidence type="ECO:0000313" key="1">
    <source>
        <dbReference type="EMBL" id="MBF4102369.1"/>
    </source>
</evidence>
<protein>
    <submittedName>
        <fullName evidence="1">Uncharacterized protein</fullName>
    </submittedName>
</protein>
<reference evidence="1" key="1">
    <citation type="submission" date="2020-11" db="EMBL/GenBank/DDBJ databases">
        <title>Gallibacterium anatis 1637, full genome, WGS.</title>
        <authorList>
            <person name="Laishevtcev A.I."/>
            <person name="Yakimova E.A."/>
            <person name="Petkovich D."/>
            <person name="Stepanova T.V."/>
            <person name="Kalendr R.S."/>
            <person name="Rubalsky E.O."/>
            <person name="Zulkarneev E.R."/>
            <person name="Aleshkin A.V."/>
        </authorList>
    </citation>
    <scope>NUCLEOTIDE SEQUENCE</scope>
    <source>
        <strain evidence="1">1637</strain>
    </source>
</reference>
<sequence length="100" mass="11560">MDLITKKSGVIGLPKKLFHNSPMVENLLFDGKESRFLGVNSIWQSNNKEDNSSLQGIYASVISIQLNNRFHYLFFKITNKIKIYSLMKGLNIHFDRARLL</sequence>
<name>A0A930UUC2_9PAST</name>